<dbReference type="InterPro" id="IPR038081">
    <property type="entry name" value="CalX-like_sf"/>
</dbReference>
<dbReference type="GO" id="GO:0016020">
    <property type="term" value="C:membrane"/>
    <property type="evidence" value="ECO:0007669"/>
    <property type="project" value="InterPro"/>
</dbReference>
<evidence type="ECO:0000256" key="2">
    <source>
        <dbReference type="ARBA" id="ARBA00022737"/>
    </source>
</evidence>
<feature type="chain" id="PRO_5016295737" evidence="4">
    <location>
        <begin position="27"/>
        <end position="264"/>
    </location>
</feature>
<feature type="signal peptide" evidence="4">
    <location>
        <begin position="1"/>
        <end position="26"/>
    </location>
</feature>
<feature type="domain" description="Calx-beta" evidence="5">
    <location>
        <begin position="68"/>
        <end position="132"/>
    </location>
</feature>
<comment type="caution">
    <text evidence="6">The sequence shown here is derived from an EMBL/GenBank/DDBJ whole genome shotgun (WGS) entry which is preliminary data.</text>
</comment>
<dbReference type="Pfam" id="PF03160">
    <property type="entry name" value="Calx-beta"/>
    <property type="match status" value="2"/>
</dbReference>
<evidence type="ECO:0000313" key="6">
    <source>
        <dbReference type="EMBL" id="PWK90227.1"/>
    </source>
</evidence>
<organism evidence="6 7">
    <name type="scientific">Lentzea atacamensis</name>
    <dbReference type="NCBI Taxonomy" id="531938"/>
    <lineage>
        <taxon>Bacteria</taxon>
        <taxon>Bacillati</taxon>
        <taxon>Actinomycetota</taxon>
        <taxon>Actinomycetes</taxon>
        <taxon>Pseudonocardiales</taxon>
        <taxon>Pseudonocardiaceae</taxon>
        <taxon>Lentzea</taxon>
    </lineage>
</organism>
<dbReference type="GO" id="GO:0007154">
    <property type="term" value="P:cell communication"/>
    <property type="evidence" value="ECO:0007669"/>
    <property type="project" value="InterPro"/>
</dbReference>
<accession>A0A316I9S0</accession>
<evidence type="ECO:0000256" key="3">
    <source>
        <dbReference type="ARBA" id="ARBA00022837"/>
    </source>
</evidence>
<reference evidence="6 7" key="1">
    <citation type="submission" date="2018-05" db="EMBL/GenBank/DDBJ databases">
        <title>Genomic Encyclopedia of Type Strains, Phase IV (KMG-IV): sequencing the most valuable type-strain genomes for metagenomic binning, comparative biology and taxonomic classification.</title>
        <authorList>
            <person name="Goeker M."/>
        </authorList>
    </citation>
    <scope>NUCLEOTIDE SEQUENCE [LARGE SCALE GENOMIC DNA]</scope>
    <source>
        <strain evidence="6 7">DSM 45480</strain>
    </source>
</reference>
<evidence type="ECO:0000259" key="5">
    <source>
        <dbReference type="Pfam" id="PF03160"/>
    </source>
</evidence>
<dbReference type="Proteomes" id="UP000246005">
    <property type="component" value="Unassembled WGS sequence"/>
</dbReference>
<evidence type="ECO:0000256" key="4">
    <source>
        <dbReference type="SAM" id="SignalP"/>
    </source>
</evidence>
<dbReference type="AlphaFoldDB" id="A0A316I9S0"/>
<proteinExistence type="predicted"/>
<dbReference type="Gene3D" id="2.60.40.2030">
    <property type="match status" value="2"/>
</dbReference>
<dbReference type="InterPro" id="IPR003644">
    <property type="entry name" value="Calx_beta"/>
</dbReference>
<dbReference type="SUPFAM" id="SSF141072">
    <property type="entry name" value="CalX-like"/>
    <property type="match status" value="2"/>
</dbReference>
<sequence>MKFMMRLVLAVAVASGIAVPVSAAHAADCSPARVAAADVNRYEGTHEAWDLVFKLVATADPGCHPVGTVSYAVEGDTATGGDPESDDADFVPVKGTLRWTSTSPTTLTVSVPVRNDRQLEQDERLELRLSDASGLVVTDPVAVGWLRDDDGMVRPELVLTPASEKICWVPDACQVRIKFSVPLRAPVTMHYRTHDMTAIAGRDYVGISDAKVTAKTGTTSVLVPIKLLRDQSPEPDETFGLEVFASTGGRAVGRSVPVVIRSGQ</sequence>
<feature type="domain" description="Calx-beta" evidence="5">
    <location>
        <begin position="174"/>
        <end position="249"/>
    </location>
</feature>
<keyword evidence="1 4" id="KW-0732">Signal</keyword>
<dbReference type="EMBL" id="QGHB01000001">
    <property type="protein sequence ID" value="PWK90227.1"/>
    <property type="molecule type" value="Genomic_DNA"/>
</dbReference>
<protein>
    <submittedName>
        <fullName evidence="6">Calx-beta domain-containing protein</fullName>
    </submittedName>
</protein>
<evidence type="ECO:0000313" key="7">
    <source>
        <dbReference type="Proteomes" id="UP000246005"/>
    </source>
</evidence>
<keyword evidence="3" id="KW-0106">Calcium</keyword>
<name>A0A316I9S0_9PSEU</name>
<gene>
    <name evidence="6" type="ORF">C8D88_101239</name>
</gene>
<keyword evidence="2" id="KW-0677">Repeat</keyword>
<evidence type="ECO:0000256" key="1">
    <source>
        <dbReference type="ARBA" id="ARBA00022729"/>
    </source>
</evidence>